<accession>W5T1L2</accession>
<name>W5T1L2_9SPIR</name>
<dbReference type="Proteomes" id="UP000019330">
    <property type="component" value="Plasmid unnamed"/>
</dbReference>
<keyword evidence="1" id="KW-0812">Transmembrane</keyword>
<proteinExistence type="predicted"/>
<keyword evidence="3" id="KW-1185">Reference proteome</keyword>
<gene>
    <name evidence="2" type="ORF">BCO_0026200</name>
</gene>
<evidence type="ECO:0000313" key="2">
    <source>
        <dbReference type="EMBL" id="AHH11151.1"/>
    </source>
</evidence>
<dbReference type="PROSITE" id="PS51257">
    <property type="entry name" value="PROKAR_LIPOPROTEIN"/>
    <property type="match status" value="1"/>
</dbReference>
<reference evidence="2" key="1">
    <citation type="submission" date="2013-04" db="EMBL/GenBank/DDBJ databases">
        <title>Comparative Genomics of Relapsing Fever Spirochetes.</title>
        <authorList>
            <person name="Schwan T.G."/>
            <person name="Raffel S.J."/>
            <person name="Porcella S.F."/>
            <person name="Martens C.A."/>
            <person name="Bruno D.P."/>
            <person name="Ricklefs S.M."/>
            <person name="Barbian K.B."/>
        </authorList>
    </citation>
    <scope>NUCLEOTIDE SEQUENCE</scope>
    <source>
        <strain evidence="2">Co53</strain>
        <plasmid evidence="2">unnamed</plasmid>
    </source>
</reference>
<dbReference type="HOGENOM" id="CLU_076832_1_0_12"/>
<keyword evidence="1" id="KW-0472">Membrane</keyword>
<dbReference type="EMBL" id="CP005746">
    <property type="protein sequence ID" value="AHH11151.1"/>
    <property type="molecule type" value="Genomic_DNA"/>
</dbReference>
<evidence type="ECO:0000313" key="3">
    <source>
        <dbReference type="Proteomes" id="UP000019330"/>
    </source>
</evidence>
<geneLocation type="plasmid" evidence="2 3">
    <name>unnamed</name>
</geneLocation>
<protein>
    <submittedName>
        <fullName evidence="2">Uncharacterized protein</fullName>
    </submittedName>
</protein>
<keyword evidence="2" id="KW-0614">Plasmid</keyword>
<feature type="transmembrane region" description="Helical" evidence="1">
    <location>
        <begin position="15"/>
        <end position="37"/>
    </location>
</feature>
<dbReference type="AlphaFoldDB" id="W5T1L2"/>
<organism evidence="2">
    <name type="scientific">Borrelia coriaceae ATCC 43381</name>
    <dbReference type="NCBI Taxonomy" id="1408429"/>
    <lineage>
        <taxon>Bacteria</taxon>
        <taxon>Pseudomonadati</taxon>
        <taxon>Spirochaetota</taxon>
        <taxon>Spirochaetia</taxon>
        <taxon>Spirochaetales</taxon>
        <taxon>Borreliaceae</taxon>
        <taxon>Borrelia</taxon>
    </lineage>
</organism>
<keyword evidence="1" id="KW-1133">Transmembrane helix</keyword>
<sequence length="321" mass="35578">MVCMCEKRGYLMKKIYMIICVFGFLCLMLGCPVDFGLMRGTLPSTKKSHKGGYKGSVKKNHNLLPKPSKAFLSELVIRESKNGDSLGENVKLKIPVKISVDPAYVALLESLGKLKSSLNYEIEGFDASRFDSIFSVWDNKGVESRDGDSDIERDKNNVYASLMQDVDALNNLKIVVDNLVSDDGHDEDFNTAVKLLSNLKSSAEYVSDVTSGDSAILSENNLALLSGINNTEAIGDIKNILDIMLLVRNNIIERVKILLRGAAGLANMRVAARSNIRGLNLHLDKIIKENEFIYESIFSTKEILGLKGLRDLIRDKVDKLI</sequence>
<evidence type="ECO:0000256" key="1">
    <source>
        <dbReference type="SAM" id="Phobius"/>
    </source>
</evidence>